<protein>
    <submittedName>
        <fullName evidence="5">GNAT family N-acetyltransferase</fullName>
    </submittedName>
</protein>
<dbReference type="InterPro" id="IPR051016">
    <property type="entry name" value="Diverse_Substrate_AcTransf"/>
</dbReference>
<accession>A0A9D1J603</accession>
<evidence type="ECO:0000313" key="6">
    <source>
        <dbReference type="Proteomes" id="UP000824241"/>
    </source>
</evidence>
<reference evidence="5" key="2">
    <citation type="journal article" date="2021" name="PeerJ">
        <title>Extensive microbial diversity within the chicken gut microbiome revealed by metagenomics and culture.</title>
        <authorList>
            <person name="Gilroy R."/>
            <person name="Ravi A."/>
            <person name="Getino M."/>
            <person name="Pursley I."/>
            <person name="Horton D.L."/>
            <person name="Alikhan N.F."/>
            <person name="Baker D."/>
            <person name="Gharbi K."/>
            <person name="Hall N."/>
            <person name="Watson M."/>
            <person name="Adriaenssens E.M."/>
            <person name="Foster-Nyarko E."/>
            <person name="Jarju S."/>
            <person name="Secka A."/>
            <person name="Antonio M."/>
            <person name="Oren A."/>
            <person name="Chaudhuri R.R."/>
            <person name="La Ragione R."/>
            <person name="Hildebrand F."/>
            <person name="Pallen M.J."/>
        </authorList>
    </citation>
    <scope>NUCLEOTIDE SEQUENCE</scope>
    <source>
        <strain evidence="5">CHK189-12415</strain>
    </source>
</reference>
<keyword evidence="3" id="KW-0012">Acyltransferase</keyword>
<dbReference type="PROSITE" id="PS51186">
    <property type="entry name" value="GNAT"/>
    <property type="match status" value="1"/>
</dbReference>
<organism evidence="5 6">
    <name type="scientific">Candidatus Faecivivens stercoravium</name>
    <dbReference type="NCBI Taxonomy" id="2840803"/>
    <lineage>
        <taxon>Bacteria</taxon>
        <taxon>Bacillati</taxon>
        <taxon>Bacillota</taxon>
        <taxon>Clostridia</taxon>
        <taxon>Eubacteriales</taxon>
        <taxon>Oscillospiraceae</taxon>
        <taxon>Oscillospiraceae incertae sedis</taxon>
        <taxon>Candidatus Faecivivens</taxon>
    </lineage>
</organism>
<evidence type="ECO:0000256" key="2">
    <source>
        <dbReference type="ARBA" id="ARBA00022679"/>
    </source>
</evidence>
<proteinExistence type="inferred from homology"/>
<dbReference type="Pfam" id="PF00583">
    <property type="entry name" value="Acetyltransf_1"/>
    <property type="match status" value="1"/>
</dbReference>
<dbReference type="InterPro" id="IPR000182">
    <property type="entry name" value="GNAT_dom"/>
</dbReference>
<sequence length="167" mass="18825">MQILLQKGPLVIRRAEKSDVPAITKLIQALALYEKAPEQCFATDELIESSVFDRGEAQVLMAEYGGEVAGMALYFYNYSTWKARKGLYLEDLFVYPEMRGKGIGKTLILTLGKMAAAEGCGRFEWCCLDWNTPSINFYKSLGAKPMDEWTIYRLEGEALQKLAEEGE</sequence>
<dbReference type="CDD" id="cd04301">
    <property type="entry name" value="NAT_SF"/>
    <property type="match status" value="1"/>
</dbReference>
<dbReference type="InterPro" id="IPR016181">
    <property type="entry name" value="Acyl_CoA_acyltransferase"/>
</dbReference>
<dbReference type="EMBL" id="DVHA01000276">
    <property type="protein sequence ID" value="HIR61599.1"/>
    <property type="molecule type" value="Genomic_DNA"/>
</dbReference>
<evidence type="ECO:0000256" key="1">
    <source>
        <dbReference type="ARBA" id="ARBA00008694"/>
    </source>
</evidence>
<dbReference type="GO" id="GO:0008080">
    <property type="term" value="F:N-acetyltransferase activity"/>
    <property type="evidence" value="ECO:0007669"/>
    <property type="project" value="TreeGrafter"/>
</dbReference>
<evidence type="ECO:0000259" key="4">
    <source>
        <dbReference type="PROSITE" id="PS51186"/>
    </source>
</evidence>
<gene>
    <name evidence="5" type="ORF">IAB37_08510</name>
</gene>
<comment type="caution">
    <text evidence="5">The sequence shown here is derived from an EMBL/GenBank/DDBJ whole genome shotgun (WGS) entry which is preliminary data.</text>
</comment>
<dbReference type="Gene3D" id="3.40.630.30">
    <property type="match status" value="1"/>
</dbReference>
<dbReference type="PANTHER" id="PTHR10545:SF29">
    <property type="entry name" value="GH14572P-RELATED"/>
    <property type="match status" value="1"/>
</dbReference>
<dbReference type="Proteomes" id="UP000824241">
    <property type="component" value="Unassembled WGS sequence"/>
</dbReference>
<dbReference type="AlphaFoldDB" id="A0A9D1J603"/>
<reference evidence="5" key="1">
    <citation type="submission" date="2020-10" db="EMBL/GenBank/DDBJ databases">
        <authorList>
            <person name="Gilroy R."/>
        </authorList>
    </citation>
    <scope>NUCLEOTIDE SEQUENCE</scope>
    <source>
        <strain evidence="5">CHK189-12415</strain>
    </source>
</reference>
<feature type="domain" description="N-acetyltransferase" evidence="4">
    <location>
        <begin position="10"/>
        <end position="164"/>
    </location>
</feature>
<dbReference type="FunFam" id="3.40.630.30:FF:000064">
    <property type="entry name" value="GNAT family acetyltransferase"/>
    <property type="match status" value="1"/>
</dbReference>
<comment type="similarity">
    <text evidence="1">Belongs to the acetyltransferase family.</text>
</comment>
<evidence type="ECO:0000256" key="3">
    <source>
        <dbReference type="ARBA" id="ARBA00023315"/>
    </source>
</evidence>
<dbReference type="PANTHER" id="PTHR10545">
    <property type="entry name" value="DIAMINE N-ACETYLTRANSFERASE"/>
    <property type="match status" value="1"/>
</dbReference>
<evidence type="ECO:0000313" key="5">
    <source>
        <dbReference type="EMBL" id="HIR61599.1"/>
    </source>
</evidence>
<dbReference type="SUPFAM" id="SSF55729">
    <property type="entry name" value="Acyl-CoA N-acyltransferases (Nat)"/>
    <property type="match status" value="1"/>
</dbReference>
<keyword evidence="2" id="KW-0808">Transferase</keyword>
<name>A0A9D1J603_9FIRM</name>